<name>A0A1P8K624_9BURK</name>
<sequence>MPALQTLRNARTLALGVLAWFVLSMGVAIASPVVKPQTLTLVCSTAGAVKLVAGSDDGATPAAHQTLDCVLCLALGAPPAVQLLVSTPVHGVVVPTPVQSAAVVWRTAAPLPARGPPAA</sequence>
<evidence type="ECO:0000313" key="1">
    <source>
        <dbReference type="EMBL" id="APW41460.1"/>
    </source>
</evidence>
<protein>
    <submittedName>
        <fullName evidence="1">DUF2946 domain-containing protein</fullName>
    </submittedName>
</protein>
<gene>
    <name evidence="1" type="ORF">RS694_02075</name>
</gene>
<dbReference type="Proteomes" id="UP000186110">
    <property type="component" value="Chromosome"/>
</dbReference>
<organism evidence="1 2">
    <name type="scientific">Rhodoferax saidenbachensis</name>
    <dbReference type="NCBI Taxonomy" id="1484693"/>
    <lineage>
        <taxon>Bacteria</taxon>
        <taxon>Pseudomonadati</taxon>
        <taxon>Pseudomonadota</taxon>
        <taxon>Betaproteobacteria</taxon>
        <taxon>Burkholderiales</taxon>
        <taxon>Comamonadaceae</taxon>
        <taxon>Rhodoferax</taxon>
    </lineage>
</organism>
<accession>A0A1P8K624</accession>
<dbReference type="EMBL" id="CP019239">
    <property type="protein sequence ID" value="APW41460.1"/>
    <property type="molecule type" value="Genomic_DNA"/>
</dbReference>
<dbReference type="RefSeq" id="WP_029708309.1">
    <property type="nucleotide sequence ID" value="NZ_CP019239.1"/>
</dbReference>
<reference evidence="1 2" key="1">
    <citation type="submission" date="2017-01" db="EMBL/GenBank/DDBJ databases">
        <authorList>
            <person name="Mah S.A."/>
            <person name="Swanson W.J."/>
            <person name="Moy G.W."/>
            <person name="Vacquier V.D."/>
        </authorList>
    </citation>
    <scope>NUCLEOTIDE SEQUENCE [LARGE SCALE GENOMIC DNA]</scope>
    <source>
        <strain evidence="1 2">DSM 22694</strain>
    </source>
</reference>
<proteinExistence type="predicted"/>
<dbReference type="AlphaFoldDB" id="A0A1P8K624"/>
<dbReference type="STRING" id="1484693.RS694_02075"/>
<dbReference type="InterPro" id="IPR021333">
    <property type="entry name" value="DUF2946"/>
</dbReference>
<keyword evidence="2" id="KW-1185">Reference proteome</keyword>
<dbReference type="KEGG" id="rsb:RS694_02075"/>
<evidence type="ECO:0000313" key="2">
    <source>
        <dbReference type="Proteomes" id="UP000186110"/>
    </source>
</evidence>
<dbReference type="Pfam" id="PF11162">
    <property type="entry name" value="DUF2946"/>
    <property type="match status" value="1"/>
</dbReference>